<name>A0A5B7FY95_PORTR</name>
<evidence type="ECO:0000256" key="1">
    <source>
        <dbReference type="SAM" id="MobiDB-lite"/>
    </source>
</evidence>
<sequence>MKFPQNTHHSTWCILHIITSNFALQSWNDISPEPLPTLKPLNNHIMDNSQQRYKEASKAGDSQEGPPTVPVTQVLGHLQYNAIWR</sequence>
<reference evidence="2 3" key="1">
    <citation type="submission" date="2019-05" db="EMBL/GenBank/DDBJ databases">
        <title>Another draft genome of Portunus trituberculatus and its Hox gene families provides insights of decapod evolution.</title>
        <authorList>
            <person name="Jeong J.-H."/>
            <person name="Song I."/>
            <person name="Kim S."/>
            <person name="Choi T."/>
            <person name="Kim D."/>
            <person name="Ryu S."/>
            <person name="Kim W."/>
        </authorList>
    </citation>
    <scope>NUCLEOTIDE SEQUENCE [LARGE SCALE GENOMIC DNA]</scope>
    <source>
        <tissue evidence="2">Muscle</tissue>
    </source>
</reference>
<comment type="caution">
    <text evidence="2">The sequence shown here is derived from an EMBL/GenBank/DDBJ whole genome shotgun (WGS) entry which is preliminary data.</text>
</comment>
<proteinExistence type="predicted"/>
<dbReference type="AlphaFoldDB" id="A0A5B7FY95"/>
<gene>
    <name evidence="2" type="ORF">E2C01_044129</name>
</gene>
<accession>A0A5B7FY95</accession>
<keyword evidence="3" id="KW-1185">Reference proteome</keyword>
<organism evidence="2 3">
    <name type="scientific">Portunus trituberculatus</name>
    <name type="common">Swimming crab</name>
    <name type="synonym">Neptunus trituberculatus</name>
    <dbReference type="NCBI Taxonomy" id="210409"/>
    <lineage>
        <taxon>Eukaryota</taxon>
        <taxon>Metazoa</taxon>
        <taxon>Ecdysozoa</taxon>
        <taxon>Arthropoda</taxon>
        <taxon>Crustacea</taxon>
        <taxon>Multicrustacea</taxon>
        <taxon>Malacostraca</taxon>
        <taxon>Eumalacostraca</taxon>
        <taxon>Eucarida</taxon>
        <taxon>Decapoda</taxon>
        <taxon>Pleocyemata</taxon>
        <taxon>Brachyura</taxon>
        <taxon>Eubrachyura</taxon>
        <taxon>Portunoidea</taxon>
        <taxon>Portunidae</taxon>
        <taxon>Portuninae</taxon>
        <taxon>Portunus</taxon>
    </lineage>
</organism>
<dbReference type="Proteomes" id="UP000324222">
    <property type="component" value="Unassembled WGS sequence"/>
</dbReference>
<dbReference type="EMBL" id="VSRR010009418">
    <property type="protein sequence ID" value="MPC50305.1"/>
    <property type="molecule type" value="Genomic_DNA"/>
</dbReference>
<feature type="region of interest" description="Disordered" evidence="1">
    <location>
        <begin position="40"/>
        <end position="70"/>
    </location>
</feature>
<protein>
    <submittedName>
        <fullName evidence="2">Uncharacterized protein</fullName>
    </submittedName>
</protein>
<evidence type="ECO:0000313" key="3">
    <source>
        <dbReference type="Proteomes" id="UP000324222"/>
    </source>
</evidence>
<evidence type="ECO:0000313" key="2">
    <source>
        <dbReference type="EMBL" id="MPC50305.1"/>
    </source>
</evidence>